<name>W8B826_CERCA</name>
<accession>W8B826</accession>
<reference evidence="2" key="3">
    <citation type="submission" date="2020-11" db="EMBL/GenBank/DDBJ databases">
        <authorList>
            <person name="Whitehead M."/>
        </authorList>
    </citation>
    <scope>NUCLEOTIDE SEQUENCE</scope>
    <source>
        <strain evidence="2">EGII</strain>
    </source>
</reference>
<sequence>MCLVAYGILLVALTLASAQTLDECVVPIASIHYNRVQWPLIYKPNGELYPTKFDAERQSVTVNLVVDEEVLLSCGPNYLKNYNRAEILNVKCESGGKFSVLSNVPVAKKAPKLLEQFGCDLRVVEEVLSTVNGCAEPTWTAVAFGYVNPQDRLTHIIGEACYDENAGRTIFAHVKLGSGAALQRLPKDFLTKHRHPDGRYKSELFRGLHFDEIYERVRQTLNLKRAPFLHKANFIDDFFLTSPQFFAVRKLAWNYFVAHDELSAWTTLKQNILAHQRANKNEAFDIYVGSHGIQVLRAANGKQMELYLHPAAGEHGKFPVPELLWIIVKEEDKAMAFAVYNDADVNALETGISTSTHAPICESKCDQVSWLSESLKDGAVICCEVAEFRKVIKEVPAAAEAGAEF</sequence>
<keyword evidence="1" id="KW-0732">Signal</keyword>
<gene>
    <name evidence="2" type="ORF">CCAP1982_LOCUS20626</name>
</gene>
<dbReference type="EMBL" id="CAJHJT010000056">
    <property type="protein sequence ID" value="CAD7012540.1"/>
    <property type="molecule type" value="Genomic_DNA"/>
</dbReference>
<evidence type="ECO:0000313" key="2">
    <source>
        <dbReference type="EMBL" id="CAD7012540.1"/>
    </source>
</evidence>
<feature type="signal peptide" evidence="1">
    <location>
        <begin position="1"/>
        <end position="18"/>
    </location>
</feature>
<reference evidence="3" key="2">
    <citation type="journal article" date="2014" name="BMC Genomics">
        <title>A genomic perspective to assessing quality of mass-reared SIT flies used in Mediterranean fruit fly (Ceratitis capitata) eradication in California.</title>
        <authorList>
            <person name="Calla B."/>
            <person name="Hall B."/>
            <person name="Hou S."/>
            <person name="Geib S.M."/>
        </authorList>
    </citation>
    <scope>NUCLEOTIDE SEQUENCE</scope>
</reference>
<proteinExistence type="evidence at transcript level"/>
<dbReference type="Proteomes" id="UP000606786">
    <property type="component" value="Unassembled WGS sequence"/>
</dbReference>
<dbReference type="KEGG" id="ccat:101451905"/>
<dbReference type="EMBL" id="GAMC01011783">
    <property type="protein sequence ID" value="JAB94772.1"/>
    <property type="molecule type" value="mRNA"/>
</dbReference>
<protein>
    <submittedName>
        <fullName evidence="2">(Mediterranean fruit fly) hypothetical protein</fullName>
    </submittedName>
</protein>
<organism evidence="3">
    <name type="scientific">Ceratitis capitata</name>
    <name type="common">Mediterranean fruit fly</name>
    <name type="synonym">Tephritis capitata</name>
    <dbReference type="NCBI Taxonomy" id="7213"/>
    <lineage>
        <taxon>Eukaryota</taxon>
        <taxon>Metazoa</taxon>
        <taxon>Ecdysozoa</taxon>
        <taxon>Arthropoda</taxon>
        <taxon>Hexapoda</taxon>
        <taxon>Insecta</taxon>
        <taxon>Pterygota</taxon>
        <taxon>Neoptera</taxon>
        <taxon>Endopterygota</taxon>
        <taxon>Diptera</taxon>
        <taxon>Brachycera</taxon>
        <taxon>Muscomorpha</taxon>
        <taxon>Tephritoidea</taxon>
        <taxon>Tephritidae</taxon>
        <taxon>Ceratitis</taxon>
        <taxon>Ceratitis</taxon>
    </lineage>
</organism>
<evidence type="ECO:0000256" key="1">
    <source>
        <dbReference type="SAM" id="SignalP"/>
    </source>
</evidence>
<keyword evidence="4" id="KW-1185">Reference proteome</keyword>
<reference evidence="3" key="1">
    <citation type="submission" date="2013-07" db="EMBL/GenBank/DDBJ databases">
        <authorList>
            <person name="Geib S."/>
        </authorList>
    </citation>
    <scope>NUCLEOTIDE SEQUENCE</scope>
</reference>
<evidence type="ECO:0000313" key="4">
    <source>
        <dbReference type="Proteomes" id="UP000606786"/>
    </source>
</evidence>
<feature type="chain" id="PRO_5036441930" evidence="1">
    <location>
        <begin position="19"/>
        <end position="405"/>
    </location>
</feature>
<dbReference type="AlphaFoldDB" id="W8B826"/>
<dbReference type="OrthoDB" id="7409492at2759"/>
<evidence type="ECO:0000313" key="3">
    <source>
        <dbReference type="EMBL" id="JAB94772.1"/>
    </source>
</evidence>